<dbReference type="PANTHER" id="PTHR35527:SF2">
    <property type="entry name" value="HYDROLASE"/>
    <property type="match status" value="1"/>
</dbReference>
<evidence type="ECO:0000313" key="5">
    <source>
        <dbReference type="EMBL" id="CUH47598.1"/>
    </source>
</evidence>
<feature type="chain" id="PRO_5006061443" evidence="3">
    <location>
        <begin position="26"/>
        <end position="371"/>
    </location>
</feature>
<evidence type="ECO:0000256" key="2">
    <source>
        <dbReference type="ARBA" id="ARBA00022801"/>
    </source>
</evidence>
<reference evidence="5 6" key="1">
    <citation type="submission" date="2015-09" db="EMBL/GenBank/DDBJ databases">
        <authorList>
            <consortium name="Swine Surveillance"/>
        </authorList>
    </citation>
    <scope>NUCLEOTIDE SEQUENCE [LARGE SCALE GENOMIC DNA]</scope>
    <source>
        <strain evidence="5 6">CECT 4292</strain>
    </source>
</reference>
<feature type="signal peptide" evidence="3">
    <location>
        <begin position="1"/>
        <end position="25"/>
    </location>
</feature>
<evidence type="ECO:0000313" key="6">
    <source>
        <dbReference type="Proteomes" id="UP000050783"/>
    </source>
</evidence>
<dbReference type="Gene3D" id="3.60.60.10">
    <property type="entry name" value="Penicillin V Acylase, Chain A"/>
    <property type="match status" value="1"/>
</dbReference>
<evidence type="ECO:0000259" key="4">
    <source>
        <dbReference type="Pfam" id="PF02275"/>
    </source>
</evidence>
<dbReference type="EMBL" id="CYPU01000028">
    <property type="protein sequence ID" value="CUH47598.1"/>
    <property type="molecule type" value="Genomic_DNA"/>
</dbReference>
<dbReference type="GO" id="GO:0045302">
    <property type="term" value="F:choloylglycine hydrolase activity"/>
    <property type="evidence" value="ECO:0007669"/>
    <property type="project" value="UniProtKB-EC"/>
</dbReference>
<comment type="similarity">
    <text evidence="1">Belongs to the peptidase C59 family.</text>
</comment>
<proteinExistence type="inferred from homology"/>
<accession>A0A0P1ED03</accession>
<dbReference type="CDD" id="cd00542">
    <property type="entry name" value="Ntn_PVA"/>
    <property type="match status" value="1"/>
</dbReference>
<dbReference type="InterPro" id="IPR052193">
    <property type="entry name" value="Peptidase_C59"/>
</dbReference>
<dbReference type="InterPro" id="IPR029132">
    <property type="entry name" value="CBAH/NAAA_C"/>
</dbReference>
<evidence type="ECO:0000256" key="1">
    <source>
        <dbReference type="ARBA" id="ARBA00006625"/>
    </source>
</evidence>
<dbReference type="SUPFAM" id="SSF56235">
    <property type="entry name" value="N-terminal nucleophile aminohydrolases (Ntn hydrolases)"/>
    <property type="match status" value="1"/>
</dbReference>
<dbReference type="EC" id="3.5.1.24" evidence="5"/>
<sequence>MSFLQRFCGIAVAGFVSFGANIASACTFITLTGADGTVVASRTMEWGTFDLSPMMTFVPAGTEASAMKMPDGQDGAKWVSKYDVAGVTMLGQMLFGDGINSEGLNVSLLYLPGFAEYQEYDPDKAGISLAPVDFAGFMLGQFASVAEVKQAVEKIRVVPVVTPELGGPAPVHFSVTDKSGNQIIVEFVGGEMTIYDKTLGVLTNSPPYDWHINNARNYINMRSVAWPSVKVDGIDLAPIGYGTGMLGLPGDFTPPSRFIRALAWTQTSRPTDGGEDTVHEAIRILANFQLPMEATDQKLNPAELEVLKYGGTQYTVSYDLQNLKAYYYTSMNPNLRSVDFKKFDFDALSAPLKIPMRDQSAPFAVDVTPTR</sequence>
<name>A0A0P1ED03_9RHOB</name>
<dbReference type="InterPro" id="IPR029055">
    <property type="entry name" value="Ntn_hydrolases_N"/>
</dbReference>
<keyword evidence="2 5" id="KW-0378">Hydrolase</keyword>
<dbReference type="Pfam" id="PF02275">
    <property type="entry name" value="CBAH"/>
    <property type="match status" value="1"/>
</dbReference>
<protein>
    <submittedName>
        <fullName evidence="5">Choloylglycine hydrolase</fullName>
        <ecNumber evidence="5">3.5.1.24</ecNumber>
    </submittedName>
</protein>
<feature type="domain" description="Choloylglycine hydrolase/NAAA C-terminal" evidence="4">
    <location>
        <begin position="26"/>
        <end position="347"/>
    </location>
</feature>
<evidence type="ECO:0000256" key="3">
    <source>
        <dbReference type="SAM" id="SignalP"/>
    </source>
</evidence>
<dbReference type="PROSITE" id="PS51257">
    <property type="entry name" value="PROKAR_LIPOPROTEIN"/>
    <property type="match status" value="1"/>
</dbReference>
<organism evidence="5 6">
    <name type="scientific">Ruegeria atlantica</name>
    <dbReference type="NCBI Taxonomy" id="81569"/>
    <lineage>
        <taxon>Bacteria</taxon>
        <taxon>Pseudomonadati</taxon>
        <taxon>Pseudomonadota</taxon>
        <taxon>Alphaproteobacteria</taxon>
        <taxon>Rhodobacterales</taxon>
        <taxon>Roseobacteraceae</taxon>
        <taxon>Ruegeria</taxon>
    </lineage>
</organism>
<gene>
    <name evidence="5" type="primary">cbh</name>
    <name evidence="5" type="ORF">RUA4292_01769</name>
</gene>
<dbReference type="Proteomes" id="UP000050783">
    <property type="component" value="Unassembled WGS sequence"/>
</dbReference>
<dbReference type="PANTHER" id="PTHR35527">
    <property type="entry name" value="CHOLOYLGLYCINE HYDROLASE"/>
    <property type="match status" value="1"/>
</dbReference>
<keyword evidence="3" id="KW-0732">Signal</keyword>
<dbReference type="AlphaFoldDB" id="A0A0P1ED03"/>